<dbReference type="EMBL" id="LBWS01000014">
    <property type="protein sequence ID" value="KKR14922.1"/>
    <property type="molecule type" value="Genomic_DNA"/>
</dbReference>
<feature type="transmembrane region" description="Helical" evidence="1">
    <location>
        <begin position="6"/>
        <end position="25"/>
    </location>
</feature>
<dbReference type="Proteomes" id="UP000034048">
    <property type="component" value="Unassembled WGS sequence"/>
</dbReference>
<keyword evidence="1" id="KW-0812">Transmembrane</keyword>
<dbReference type="AlphaFoldDB" id="A0A0G0RMT4"/>
<evidence type="ECO:0000256" key="1">
    <source>
        <dbReference type="SAM" id="Phobius"/>
    </source>
</evidence>
<protein>
    <submittedName>
        <fullName evidence="2">Uncharacterized protein</fullName>
    </submittedName>
</protein>
<evidence type="ECO:0000313" key="3">
    <source>
        <dbReference type="Proteomes" id="UP000034048"/>
    </source>
</evidence>
<keyword evidence="1" id="KW-0472">Membrane</keyword>
<feature type="transmembrane region" description="Helical" evidence="1">
    <location>
        <begin position="37"/>
        <end position="55"/>
    </location>
</feature>
<proteinExistence type="predicted"/>
<feature type="transmembrane region" description="Helical" evidence="1">
    <location>
        <begin position="67"/>
        <end position="98"/>
    </location>
</feature>
<accession>A0A0G0RMT4</accession>
<keyword evidence="1" id="KW-1133">Transmembrane helix</keyword>
<sequence>MKFVVVILDMVLFALGFWFSVNYFLQEPIMLRLLGTIIWMITVMFVQQIICKLWLWEPAKTAGPYPFWHMLIYSLAMIAVPVLGCWITCILGVILIVARIKHLFKKMHEQTK</sequence>
<name>A0A0G0RMT4_9BACT</name>
<reference evidence="2 3" key="1">
    <citation type="journal article" date="2015" name="Nature">
        <title>rRNA introns, odd ribosomes, and small enigmatic genomes across a large radiation of phyla.</title>
        <authorList>
            <person name="Brown C.T."/>
            <person name="Hug L.A."/>
            <person name="Thomas B.C."/>
            <person name="Sharon I."/>
            <person name="Castelle C.J."/>
            <person name="Singh A."/>
            <person name="Wilkins M.J."/>
            <person name="Williams K.H."/>
            <person name="Banfield J.F."/>
        </authorList>
    </citation>
    <scope>NUCLEOTIDE SEQUENCE [LARGE SCALE GENOMIC DNA]</scope>
</reference>
<evidence type="ECO:0000313" key="2">
    <source>
        <dbReference type="EMBL" id="KKR14922.1"/>
    </source>
</evidence>
<comment type="caution">
    <text evidence="2">The sequence shown here is derived from an EMBL/GenBank/DDBJ whole genome shotgun (WGS) entry which is preliminary data.</text>
</comment>
<gene>
    <name evidence="2" type="ORF">UT42_C0014G0007</name>
</gene>
<organism evidence="2 3">
    <name type="scientific">Candidatus Falkowbacteria bacterium GW2011_GWA2_39_24</name>
    <dbReference type="NCBI Taxonomy" id="1618634"/>
    <lineage>
        <taxon>Bacteria</taxon>
        <taxon>Candidatus Falkowiibacteriota</taxon>
    </lineage>
</organism>